<evidence type="ECO:0000256" key="1">
    <source>
        <dbReference type="SAM" id="MobiDB-lite"/>
    </source>
</evidence>
<dbReference type="SUPFAM" id="SSF55347">
    <property type="entry name" value="Glyceraldehyde-3-phosphate dehydrogenase-like, C-terminal domain"/>
    <property type="match status" value="1"/>
</dbReference>
<organism evidence="5 6">
    <name type="scientific">Cylindrotheca closterium</name>
    <dbReference type="NCBI Taxonomy" id="2856"/>
    <lineage>
        <taxon>Eukaryota</taxon>
        <taxon>Sar</taxon>
        <taxon>Stramenopiles</taxon>
        <taxon>Ochrophyta</taxon>
        <taxon>Bacillariophyta</taxon>
        <taxon>Bacillariophyceae</taxon>
        <taxon>Bacillariophycidae</taxon>
        <taxon>Bacillariales</taxon>
        <taxon>Bacillariaceae</taxon>
        <taxon>Cylindrotheca</taxon>
    </lineage>
</organism>
<feature type="compositionally biased region" description="Basic residues" evidence="1">
    <location>
        <begin position="51"/>
        <end position="60"/>
    </location>
</feature>
<feature type="region of interest" description="Disordered" evidence="1">
    <location>
        <begin position="44"/>
        <end position="68"/>
    </location>
</feature>
<dbReference type="InterPro" id="IPR004104">
    <property type="entry name" value="Gfo/Idh/MocA-like_OxRdtase_C"/>
</dbReference>
<name>A0AAD2PX83_9STRA</name>
<dbReference type="SUPFAM" id="SSF51735">
    <property type="entry name" value="NAD(P)-binding Rossmann-fold domains"/>
    <property type="match status" value="1"/>
</dbReference>
<protein>
    <recommendedName>
        <fullName evidence="7">Gfo/Idh/MocA-like oxidoreductase N-terminal domain-containing protein</fullName>
    </recommendedName>
</protein>
<dbReference type="InterPro" id="IPR000683">
    <property type="entry name" value="Gfo/Idh/MocA-like_OxRdtase_N"/>
</dbReference>
<feature type="compositionally biased region" description="Basic and acidic residues" evidence="1">
    <location>
        <begin position="470"/>
        <end position="491"/>
    </location>
</feature>
<proteinExistence type="predicted"/>
<feature type="region of interest" description="Disordered" evidence="1">
    <location>
        <begin position="452"/>
        <end position="491"/>
    </location>
</feature>
<comment type="caution">
    <text evidence="5">The sequence shown here is derived from an EMBL/GenBank/DDBJ whole genome shotgun (WGS) entry which is preliminary data.</text>
</comment>
<dbReference type="Gene3D" id="3.40.50.720">
    <property type="entry name" value="NAD(P)-binding Rossmann-like Domain"/>
    <property type="match status" value="1"/>
</dbReference>
<evidence type="ECO:0000256" key="2">
    <source>
        <dbReference type="SAM" id="SignalP"/>
    </source>
</evidence>
<dbReference type="Pfam" id="PF01408">
    <property type="entry name" value="GFO_IDH_MocA"/>
    <property type="match status" value="1"/>
</dbReference>
<dbReference type="GO" id="GO:0000166">
    <property type="term" value="F:nucleotide binding"/>
    <property type="evidence" value="ECO:0007669"/>
    <property type="project" value="InterPro"/>
</dbReference>
<evidence type="ECO:0000259" key="4">
    <source>
        <dbReference type="Pfam" id="PF02894"/>
    </source>
</evidence>
<accession>A0AAD2PX83</accession>
<dbReference type="GO" id="GO:0005737">
    <property type="term" value="C:cytoplasm"/>
    <property type="evidence" value="ECO:0007669"/>
    <property type="project" value="TreeGrafter"/>
</dbReference>
<evidence type="ECO:0000259" key="3">
    <source>
        <dbReference type="Pfam" id="PF01408"/>
    </source>
</evidence>
<keyword evidence="6" id="KW-1185">Reference proteome</keyword>
<dbReference type="AlphaFoldDB" id="A0AAD2PX83"/>
<keyword evidence="2" id="KW-0732">Signal</keyword>
<dbReference type="InterPro" id="IPR036291">
    <property type="entry name" value="NAD(P)-bd_dom_sf"/>
</dbReference>
<reference evidence="5" key="1">
    <citation type="submission" date="2023-08" db="EMBL/GenBank/DDBJ databases">
        <authorList>
            <person name="Audoor S."/>
            <person name="Bilcke G."/>
        </authorList>
    </citation>
    <scope>NUCLEOTIDE SEQUENCE</scope>
</reference>
<evidence type="ECO:0008006" key="7">
    <source>
        <dbReference type="Google" id="ProtNLM"/>
    </source>
</evidence>
<feature type="signal peptide" evidence="2">
    <location>
        <begin position="1"/>
        <end position="28"/>
    </location>
</feature>
<dbReference type="EMBL" id="CAKOGP040002203">
    <property type="protein sequence ID" value="CAJ1965545.1"/>
    <property type="molecule type" value="Genomic_DNA"/>
</dbReference>
<evidence type="ECO:0000313" key="6">
    <source>
        <dbReference type="Proteomes" id="UP001295423"/>
    </source>
</evidence>
<evidence type="ECO:0000313" key="5">
    <source>
        <dbReference type="EMBL" id="CAJ1965545.1"/>
    </source>
</evidence>
<feature type="compositionally biased region" description="Polar residues" evidence="1">
    <location>
        <begin position="455"/>
        <end position="467"/>
    </location>
</feature>
<gene>
    <name evidence="5" type="ORF">CYCCA115_LOCUS21165</name>
</gene>
<dbReference type="PANTHER" id="PTHR42840:SF5">
    <property type="entry name" value="NAD(P)-BINDING ROSSMANN-FOLD SUPERFAMILY PROTEIN"/>
    <property type="match status" value="1"/>
</dbReference>
<feature type="domain" description="Gfo/Idh/MocA-like oxidoreductase C-terminal" evidence="4">
    <location>
        <begin position="211"/>
        <end position="409"/>
    </location>
</feature>
<sequence length="491" mass="54459">MMVMLRLLLRWCLICLLVSISNISNISALHHDYNTRSSLRSSSTKLLSSSRRSHPHHHHQYQQSNHSPPPLKVALIGAGLLAAGSHAPVLQQLEQNVRCVAVWSRNFENAASLASQMNGAMPTDSFEEILKSPHIDALILSTPIDVQSDMVLQALQAGKHVLSEKPLAVSMDQAHALMEEYEAAFEDDLVWNVAGDYKYASAVRFSHKAMEEIGKPFLVSLKVRAPFLKSSHYSEAMWRNQPDWYGGMIVEAFVHASSMLQRLFGSPLCVSAHTSSQTPHIPSLDTMTAQVTWDREIQGTVSVTYASTQNEFELEVIGSQGRMVLKRLYEGNPSNGNSAGGSGGSGNGFYRLSVENASDRYHQDIPFGGLDSDILAFSDSIQYGNHVPRFNTPQDALQDLELVDACLESGKLNGARILLPPDMDPIHQKNYGGRNEPPITVDHLSEDMAEEMSPWATTKSNSQQQYQPRGVDRYGHLDDGRTKWHGKERLT</sequence>
<feature type="domain" description="Gfo/Idh/MocA-like oxidoreductase N-terminal" evidence="3">
    <location>
        <begin position="71"/>
        <end position="181"/>
    </location>
</feature>
<feature type="chain" id="PRO_5042242689" description="Gfo/Idh/MocA-like oxidoreductase N-terminal domain-containing protein" evidence="2">
    <location>
        <begin position="29"/>
        <end position="491"/>
    </location>
</feature>
<dbReference type="Pfam" id="PF02894">
    <property type="entry name" value="GFO_IDH_MocA_C"/>
    <property type="match status" value="1"/>
</dbReference>
<dbReference type="GO" id="GO:0016491">
    <property type="term" value="F:oxidoreductase activity"/>
    <property type="evidence" value="ECO:0007669"/>
    <property type="project" value="TreeGrafter"/>
</dbReference>
<dbReference type="Gene3D" id="3.30.360.10">
    <property type="entry name" value="Dihydrodipicolinate Reductase, domain 2"/>
    <property type="match status" value="1"/>
</dbReference>
<dbReference type="GO" id="GO:0006740">
    <property type="term" value="P:NADPH regeneration"/>
    <property type="evidence" value="ECO:0007669"/>
    <property type="project" value="TreeGrafter"/>
</dbReference>
<dbReference type="PANTHER" id="PTHR42840">
    <property type="entry name" value="NAD(P)-BINDING ROSSMANN-FOLD SUPERFAMILY PROTEIN-RELATED"/>
    <property type="match status" value="1"/>
</dbReference>
<dbReference type="Proteomes" id="UP001295423">
    <property type="component" value="Unassembled WGS sequence"/>
</dbReference>